<feature type="compositionally biased region" description="Basic and acidic residues" evidence="1">
    <location>
        <begin position="287"/>
        <end position="307"/>
    </location>
</feature>
<evidence type="ECO:0000256" key="1">
    <source>
        <dbReference type="SAM" id="MobiDB-lite"/>
    </source>
</evidence>
<sequence length="496" mass="54098">MDDGHARHTLVLVALVAVVVIAGCTAPLSAPADSPGADDRELGSINGFGPDDEIEIGDPEALTRAELEAVSYRAMARIEVIRGVRFTEDVEIAVYTREEVRERFDRGDEPADAFTNELWRAPFIVDDETDVNEAFETLYGDAVQGFYVNNRVVVVTDDPEAIRISRDTLVHELTHALQDQHVGLERRGSTLDERRAETGLIEGEANYLPYLYEQRCDVEWECLPDLDPLEAANGSTGDDLNVGLFLSIFAPYSEGATFVEHLHQTGGWEAIDDAFENRPVSTSQLIHPERYPDDRPRDVALEDRSSGDWEPITDEDGEIRTETIGEATLFAGLWTNAVLEGSLFDDSTPLSPYTYDNPVTAAWAGDTFVAYEAAGDGAEGDGPTGHVWALEWESEAAAERFADTYRHLLEIRGGTAVDDSGDTYRISDDDRFSGAYKLTVDGDRVEIVAAPTVTDLEAIRPAEDGTLETRTAVGVPDAASNVFTADAPTATASISG</sequence>
<proteinExistence type="predicted"/>
<dbReference type="PROSITE" id="PS51257">
    <property type="entry name" value="PROKAR_LIPOPROTEIN"/>
    <property type="match status" value="1"/>
</dbReference>
<feature type="region of interest" description="Disordered" evidence="1">
    <location>
        <begin position="283"/>
        <end position="314"/>
    </location>
</feature>
<feature type="region of interest" description="Disordered" evidence="1">
    <location>
        <begin position="30"/>
        <end position="50"/>
    </location>
</feature>
<dbReference type="EMBL" id="JAOPJZ010000019">
    <property type="protein sequence ID" value="MCU4753646.1"/>
    <property type="molecule type" value="Genomic_DNA"/>
</dbReference>
<reference evidence="2 3" key="1">
    <citation type="submission" date="2022-09" db="EMBL/GenBank/DDBJ databases">
        <title>Enrichment on poylsaccharides allowed isolation of novel metabolic and taxonomic groups of Haloarchaea.</title>
        <authorList>
            <person name="Sorokin D.Y."/>
            <person name="Elcheninov A.G."/>
            <person name="Khizhniak T.V."/>
            <person name="Kolganova T.V."/>
            <person name="Kublanov I.V."/>
        </authorList>
    </citation>
    <scope>NUCLEOTIDE SEQUENCE [LARGE SCALE GENOMIC DNA]</scope>
    <source>
        <strain evidence="2 3">AArc-curdl1</strain>
    </source>
</reference>
<evidence type="ECO:0000313" key="3">
    <source>
        <dbReference type="Proteomes" id="UP001321047"/>
    </source>
</evidence>
<organism evidence="2 3">
    <name type="scientific">Natronosalvus hydrolyticus</name>
    <dbReference type="NCBI Taxonomy" id="2979988"/>
    <lineage>
        <taxon>Archaea</taxon>
        <taxon>Methanobacteriati</taxon>
        <taxon>Methanobacteriota</taxon>
        <taxon>Stenosarchaea group</taxon>
        <taxon>Halobacteria</taxon>
        <taxon>Halobacteriales</taxon>
        <taxon>Natrialbaceae</taxon>
        <taxon>Natronosalvus</taxon>
    </lineage>
</organism>
<protein>
    <submittedName>
        <fullName evidence="2">Hvo_1808 family surface protein</fullName>
    </submittedName>
</protein>
<accession>A0AAP2ZAD6</accession>
<dbReference type="InterPro" id="IPR047792">
    <property type="entry name" value="Hvo_1808-like"/>
</dbReference>
<name>A0AAP2ZAD6_9EURY</name>
<comment type="caution">
    <text evidence="2">The sequence shown here is derived from an EMBL/GenBank/DDBJ whole genome shotgun (WGS) entry which is preliminary data.</text>
</comment>
<evidence type="ECO:0000313" key="2">
    <source>
        <dbReference type="EMBL" id="MCU4753646.1"/>
    </source>
</evidence>
<gene>
    <name evidence="2" type="ORF">OB919_16925</name>
</gene>
<dbReference type="RefSeq" id="WP_342809957.1">
    <property type="nucleotide sequence ID" value="NZ_JAOPJZ010000019.1"/>
</dbReference>
<dbReference type="AlphaFoldDB" id="A0AAP2ZAD6"/>
<dbReference type="Proteomes" id="UP001321047">
    <property type="component" value="Unassembled WGS sequence"/>
</dbReference>
<keyword evidence="3" id="KW-1185">Reference proteome</keyword>
<dbReference type="NCBIfam" id="NF038145">
    <property type="entry name" value="Hvo_1808_fam"/>
    <property type="match status" value="1"/>
</dbReference>